<keyword evidence="8 9" id="KW-0472">Membrane</keyword>
<keyword evidence="7 9" id="KW-1133">Transmembrane helix</keyword>
<evidence type="ECO:0000256" key="2">
    <source>
        <dbReference type="ARBA" id="ARBA00010072"/>
    </source>
</evidence>
<keyword evidence="4" id="KW-1003">Cell membrane</keyword>
<keyword evidence="12" id="KW-1185">Reference proteome</keyword>
<evidence type="ECO:0000256" key="6">
    <source>
        <dbReference type="ARBA" id="ARBA00022970"/>
    </source>
</evidence>
<evidence type="ECO:0000259" key="10">
    <source>
        <dbReference type="PROSITE" id="PS50928"/>
    </source>
</evidence>
<dbReference type="Proteomes" id="UP000035553">
    <property type="component" value="Unassembled WGS sequence"/>
</dbReference>
<evidence type="ECO:0000313" key="11">
    <source>
        <dbReference type="EMBL" id="KLI02227.1"/>
    </source>
</evidence>
<accession>A0A0U1QN36</accession>
<dbReference type="GO" id="GO:0022857">
    <property type="term" value="F:transmembrane transporter activity"/>
    <property type="evidence" value="ECO:0007669"/>
    <property type="project" value="InterPro"/>
</dbReference>
<evidence type="ECO:0000256" key="8">
    <source>
        <dbReference type="ARBA" id="ARBA00023136"/>
    </source>
</evidence>
<evidence type="ECO:0000256" key="7">
    <source>
        <dbReference type="ARBA" id="ARBA00022989"/>
    </source>
</evidence>
<evidence type="ECO:0000256" key="9">
    <source>
        <dbReference type="RuleBase" id="RU363032"/>
    </source>
</evidence>
<dbReference type="NCBIfam" id="TIGR01726">
    <property type="entry name" value="HEQRo_perm_3TM"/>
    <property type="match status" value="1"/>
</dbReference>
<dbReference type="Pfam" id="PF00528">
    <property type="entry name" value="BPD_transp_1"/>
    <property type="match status" value="1"/>
</dbReference>
<evidence type="ECO:0000256" key="5">
    <source>
        <dbReference type="ARBA" id="ARBA00022692"/>
    </source>
</evidence>
<dbReference type="STRING" id="1069536.SINU_09230"/>
<dbReference type="GO" id="GO:0006865">
    <property type="term" value="P:amino acid transport"/>
    <property type="evidence" value="ECO:0007669"/>
    <property type="project" value="UniProtKB-KW"/>
</dbReference>
<evidence type="ECO:0000256" key="4">
    <source>
        <dbReference type="ARBA" id="ARBA00022475"/>
    </source>
</evidence>
<dbReference type="CDD" id="cd06261">
    <property type="entry name" value="TM_PBP2"/>
    <property type="match status" value="1"/>
</dbReference>
<comment type="similarity">
    <text evidence="2">Belongs to the binding-protein-dependent transport system permease family. HisMQ subfamily.</text>
</comment>
<dbReference type="GO" id="GO:0043190">
    <property type="term" value="C:ATP-binding cassette (ABC) transporter complex"/>
    <property type="evidence" value="ECO:0007669"/>
    <property type="project" value="InterPro"/>
</dbReference>
<feature type="domain" description="ABC transmembrane type-1" evidence="10">
    <location>
        <begin position="20"/>
        <end position="209"/>
    </location>
</feature>
<dbReference type="InterPro" id="IPR010065">
    <property type="entry name" value="AA_ABC_transptr_permease_3TM"/>
</dbReference>
<dbReference type="InterPro" id="IPR035906">
    <property type="entry name" value="MetI-like_sf"/>
</dbReference>
<dbReference type="InterPro" id="IPR043429">
    <property type="entry name" value="ArtM/GltK/GlnP/TcyL/YhdX-like"/>
</dbReference>
<keyword evidence="6" id="KW-0029">Amino-acid transport</keyword>
<dbReference type="EMBL" id="AFVQ02000115">
    <property type="protein sequence ID" value="KLI02227.1"/>
    <property type="molecule type" value="Genomic_DNA"/>
</dbReference>
<feature type="transmembrane region" description="Helical" evidence="9">
    <location>
        <begin position="56"/>
        <end position="79"/>
    </location>
</feature>
<evidence type="ECO:0000256" key="3">
    <source>
        <dbReference type="ARBA" id="ARBA00022448"/>
    </source>
</evidence>
<comment type="subcellular location">
    <subcellularLocation>
        <location evidence="1 9">Cell membrane</location>
        <topology evidence="1 9">Multi-pass membrane protein</topology>
    </subcellularLocation>
</comment>
<dbReference type="InterPro" id="IPR000515">
    <property type="entry name" value="MetI-like"/>
</dbReference>
<evidence type="ECO:0000256" key="1">
    <source>
        <dbReference type="ARBA" id="ARBA00004651"/>
    </source>
</evidence>
<dbReference type="Gene3D" id="1.10.3720.10">
    <property type="entry name" value="MetI-like"/>
    <property type="match status" value="1"/>
</dbReference>
<feature type="transmembrane region" description="Helical" evidence="9">
    <location>
        <begin position="185"/>
        <end position="209"/>
    </location>
</feature>
<sequence length="219" mass="24361">MGVNPLDIIREYLPFLASGTLFTIGFSLGGIIFGTILGLFICFGKMIRNKLLRAPFVCYITFFRGTPLYVQILIIHFGLVPLIFHQSNGIVAGVIALSLNEAAYIAEVFRAGIQSIDEGQTEAARSLGMDRLQAMRYVILPQAVRRVLPPMGNEFISLIKDSSLIAAIAAPELTYWAQAMGAQYAIVWTPYLTISFIYLILTLTMSFLVNRLERRMATK</sequence>
<dbReference type="PROSITE" id="PS50928">
    <property type="entry name" value="ABC_TM1"/>
    <property type="match status" value="1"/>
</dbReference>
<keyword evidence="3 9" id="KW-0813">Transport</keyword>
<keyword evidence="5 9" id="KW-0812">Transmembrane</keyword>
<comment type="caution">
    <text evidence="11">The sequence shown here is derived from an EMBL/GenBank/DDBJ whole genome shotgun (WGS) entry which is preliminary data.</text>
</comment>
<dbReference type="PANTHER" id="PTHR30614">
    <property type="entry name" value="MEMBRANE COMPONENT OF AMINO ACID ABC TRANSPORTER"/>
    <property type="match status" value="1"/>
</dbReference>
<evidence type="ECO:0000313" key="12">
    <source>
        <dbReference type="Proteomes" id="UP000035553"/>
    </source>
</evidence>
<reference evidence="11 12" key="1">
    <citation type="journal article" date="2011" name="J. Bacteriol.">
        <title>Draft genome sequence of Sporolactobacillus inulinus strain CASD, an efficient D-lactic acid-producing bacterium with high-concentration lactate tolerance capability.</title>
        <authorList>
            <person name="Yu B."/>
            <person name="Su F."/>
            <person name="Wang L."/>
            <person name="Xu K."/>
            <person name="Zhao B."/>
            <person name="Xu P."/>
        </authorList>
    </citation>
    <scope>NUCLEOTIDE SEQUENCE [LARGE SCALE GENOMIC DNA]</scope>
    <source>
        <strain evidence="11 12">CASD</strain>
    </source>
</reference>
<organism evidence="11 12">
    <name type="scientific">Sporolactobacillus inulinus CASD</name>
    <dbReference type="NCBI Taxonomy" id="1069536"/>
    <lineage>
        <taxon>Bacteria</taxon>
        <taxon>Bacillati</taxon>
        <taxon>Bacillota</taxon>
        <taxon>Bacilli</taxon>
        <taxon>Bacillales</taxon>
        <taxon>Sporolactobacillaceae</taxon>
        <taxon>Sporolactobacillus</taxon>
    </lineage>
</organism>
<dbReference type="FunFam" id="1.10.3720.10:FF:000033">
    <property type="entry name" value="Polar amino acid ABC transporter permease"/>
    <property type="match status" value="1"/>
</dbReference>
<feature type="transmembrane region" description="Helical" evidence="9">
    <location>
        <begin position="20"/>
        <end position="44"/>
    </location>
</feature>
<dbReference type="OrthoDB" id="9805999at2"/>
<gene>
    <name evidence="11" type="ORF">SINU_09230</name>
</gene>
<dbReference type="PANTHER" id="PTHR30614:SF20">
    <property type="entry name" value="GLUTAMINE TRANSPORT SYSTEM PERMEASE PROTEIN GLNP"/>
    <property type="match status" value="1"/>
</dbReference>
<proteinExistence type="inferred from homology"/>
<protein>
    <submittedName>
        <fullName evidence="11">Amino acid ABC transporter permease</fullName>
    </submittedName>
</protein>
<dbReference type="RefSeq" id="WP_010026485.1">
    <property type="nucleotide sequence ID" value="NZ_AFVQ02000115.1"/>
</dbReference>
<name>A0A0U1QN36_9BACL</name>
<dbReference type="SUPFAM" id="SSF161098">
    <property type="entry name" value="MetI-like"/>
    <property type="match status" value="1"/>
</dbReference>
<dbReference type="AlphaFoldDB" id="A0A0U1QN36"/>